<dbReference type="InterPro" id="IPR011761">
    <property type="entry name" value="ATP-grasp"/>
</dbReference>
<accession>A0ABS1T978</accession>
<comment type="catalytic activity">
    <reaction evidence="12">
        <text>[L-4-(L-arginin-2-N-yl)aspartate](n)-L-aspartate + L-arginine + ATP = [L-4-(L-arginin-2-N-yl)aspartate](n+1) + ADP + phosphate + H(+)</text>
        <dbReference type="Rhea" id="RHEA:23888"/>
        <dbReference type="Rhea" id="RHEA-COMP:13732"/>
        <dbReference type="Rhea" id="RHEA-COMP:13733"/>
        <dbReference type="ChEBI" id="CHEBI:15378"/>
        <dbReference type="ChEBI" id="CHEBI:30616"/>
        <dbReference type="ChEBI" id="CHEBI:32682"/>
        <dbReference type="ChEBI" id="CHEBI:43474"/>
        <dbReference type="ChEBI" id="CHEBI:137986"/>
        <dbReference type="ChEBI" id="CHEBI:137990"/>
        <dbReference type="ChEBI" id="CHEBI:456216"/>
        <dbReference type="EC" id="6.3.2.30"/>
    </reaction>
</comment>
<dbReference type="EC" id="6.3.2.30" evidence="5"/>
<dbReference type="InterPro" id="IPR011810">
    <property type="entry name" value="Cya_phycin_syn"/>
</dbReference>
<dbReference type="Pfam" id="PF08443">
    <property type="entry name" value="RimK"/>
    <property type="match status" value="1"/>
</dbReference>
<dbReference type="GO" id="GO:0071161">
    <property type="term" value="F:cyanophycin synthetase activity (L-arginine-adding)"/>
    <property type="evidence" value="ECO:0007669"/>
    <property type="project" value="UniProtKB-EC"/>
</dbReference>
<keyword evidence="8 16" id="KW-0436">Ligase</keyword>
<evidence type="ECO:0000259" key="15">
    <source>
        <dbReference type="PROSITE" id="PS50975"/>
    </source>
</evidence>
<dbReference type="RefSeq" id="WP_202748405.1">
    <property type="nucleotide sequence ID" value="NZ_JAESWC010000002.1"/>
</dbReference>
<dbReference type="NCBIfam" id="NF010623">
    <property type="entry name" value="PRK14016.1"/>
    <property type="match status" value="1"/>
</dbReference>
<gene>
    <name evidence="16" type="primary">cphA</name>
    <name evidence="16" type="ORF">JK636_08595</name>
</gene>
<name>A0ABS1T978_9CLOT</name>
<dbReference type="PANTHER" id="PTHR23135">
    <property type="entry name" value="MUR LIGASE FAMILY MEMBER"/>
    <property type="match status" value="1"/>
</dbReference>
<comment type="function">
    <text evidence="1">Catalyzes the ATP-dependent polymerization of arginine and aspartate to multi-L-arginyl-poly-L-aspartic acid (cyanophycin; a water-insoluble reserve polymer).</text>
</comment>
<comment type="similarity">
    <text evidence="3">In the C-terminal section; belongs to the MurCDEF family.</text>
</comment>
<comment type="pathway">
    <text evidence="2">Cell wall biogenesis; peptidoglycan biosynthesis.</text>
</comment>
<dbReference type="PANTHER" id="PTHR23135:SF18">
    <property type="entry name" value="CYANOPHYCIN SYNTHETASE"/>
    <property type="match status" value="1"/>
</dbReference>
<evidence type="ECO:0000256" key="14">
    <source>
        <dbReference type="PROSITE-ProRule" id="PRU00409"/>
    </source>
</evidence>
<dbReference type="EC" id="6.3.2.29" evidence="6"/>
<evidence type="ECO:0000256" key="6">
    <source>
        <dbReference type="ARBA" id="ARBA00013005"/>
    </source>
</evidence>
<evidence type="ECO:0000313" key="16">
    <source>
        <dbReference type="EMBL" id="MBL4935816.1"/>
    </source>
</evidence>
<dbReference type="InterPro" id="IPR036565">
    <property type="entry name" value="Mur-like_cat_sf"/>
</dbReference>
<comment type="subunit">
    <text evidence="4">Homodimer.</text>
</comment>
<evidence type="ECO:0000313" key="17">
    <source>
        <dbReference type="Proteomes" id="UP000632377"/>
    </source>
</evidence>
<protein>
    <recommendedName>
        <fullName evidence="7">Cyanophycin synthetase</fullName>
        <ecNumber evidence="6">6.3.2.29</ecNumber>
        <ecNumber evidence="5">6.3.2.30</ecNumber>
    </recommendedName>
    <alternativeName>
        <fullName evidence="11">Cyanophycin synthase</fullName>
    </alternativeName>
</protein>
<evidence type="ECO:0000256" key="8">
    <source>
        <dbReference type="ARBA" id="ARBA00022598"/>
    </source>
</evidence>
<dbReference type="SUPFAM" id="SSF56059">
    <property type="entry name" value="Glutathione synthetase ATP-binding domain-like"/>
    <property type="match status" value="1"/>
</dbReference>
<comment type="catalytic activity">
    <reaction evidence="13">
        <text>[L-4-(L-arginin-2-N-yl)aspartate](n) + L-aspartate + ATP = [L-4-(L-arginin-2-N-yl)aspartate](n)-L-aspartate + ADP + phosphate + H(+)</text>
        <dbReference type="Rhea" id="RHEA:13277"/>
        <dbReference type="Rhea" id="RHEA-COMP:13728"/>
        <dbReference type="Rhea" id="RHEA-COMP:13733"/>
        <dbReference type="ChEBI" id="CHEBI:15378"/>
        <dbReference type="ChEBI" id="CHEBI:29991"/>
        <dbReference type="ChEBI" id="CHEBI:30616"/>
        <dbReference type="ChEBI" id="CHEBI:43474"/>
        <dbReference type="ChEBI" id="CHEBI:137986"/>
        <dbReference type="ChEBI" id="CHEBI:137990"/>
        <dbReference type="ChEBI" id="CHEBI:456216"/>
        <dbReference type="EC" id="6.3.2.29"/>
    </reaction>
</comment>
<dbReference type="InterPro" id="IPR013221">
    <property type="entry name" value="Mur_ligase_cen"/>
</dbReference>
<evidence type="ECO:0000256" key="13">
    <source>
        <dbReference type="ARBA" id="ARBA00048425"/>
    </source>
</evidence>
<dbReference type="Proteomes" id="UP000632377">
    <property type="component" value="Unassembled WGS sequence"/>
</dbReference>
<dbReference type="NCBIfam" id="TIGR02068">
    <property type="entry name" value="cya_phycin_syn"/>
    <property type="match status" value="1"/>
</dbReference>
<evidence type="ECO:0000256" key="9">
    <source>
        <dbReference type="ARBA" id="ARBA00022741"/>
    </source>
</evidence>
<dbReference type="Pfam" id="PF02875">
    <property type="entry name" value="Mur_ligase_C"/>
    <property type="match status" value="1"/>
</dbReference>
<dbReference type="GO" id="GO:0071160">
    <property type="term" value="F:cyanophycin synthetase activity (L-aspartate-adding)"/>
    <property type="evidence" value="ECO:0007669"/>
    <property type="project" value="UniProtKB-EC"/>
</dbReference>
<dbReference type="Gene3D" id="3.40.1190.10">
    <property type="entry name" value="Mur-like, catalytic domain"/>
    <property type="match status" value="1"/>
</dbReference>
<evidence type="ECO:0000256" key="3">
    <source>
        <dbReference type="ARBA" id="ARBA00009060"/>
    </source>
</evidence>
<dbReference type="Gene3D" id="3.90.190.20">
    <property type="entry name" value="Mur ligase, C-terminal domain"/>
    <property type="match status" value="1"/>
</dbReference>
<keyword evidence="17" id="KW-1185">Reference proteome</keyword>
<dbReference type="InterPro" id="IPR044019">
    <property type="entry name" value="Cyanophycin_syn_N"/>
</dbReference>
<evidence type="ECO:0000256" key="4">
    <source>
        <dbReference type="ARBA" id="ARBA00011738"/>
    </source>
</evidence>
<reference evidence="16 17" key="1">
    <citation type="submission" date="2021-01" db="EMBL/GenBank/DDBJ databases">
        <title>Genome public.</title>
        <authorList>
            <person name="Liu C."/>
            <person name="Sun Q."/>
        </authorList>
    </citation>
    <scope>NUCLEOTIDE SEQUENCE [LARGE SCALE GENOMIC DNA]</scope>
    <source>
        <strain evidence="16 17">YIM B02515</strain>
    </source>
</reference>
<evidence type="ECO:0000256" key="1">
    <source>
        <dbReference type="ARBA" id="ARBA00003184"/>
    </source>
</evidence>
<sequence length="875" mass="96779">MKIVDVNIFEGKNIYSHKKCIRMELDLEGYCETPSNKIEGFNTRLVKLLPELKKHRCGIDEDRGFLKRLNEGTYLAHITEHSIIALQNMIGIDVAYGKAREIEGDRYYIIYQYEYKNTALETGRLAVDIVNCLIKGNDFNLKPRLVELKNIMSGEQLGPSTISICEEAKKRGIPVLRVGDKSMFQLGYGKYGKMIEATICGDTSGLAIDIACDKLLTKETLVNQCIPVANGERVLSPVDLITKCEDIGYPVVLKPRFGNQGKGVFVNIQNGKQAVEAYNILAKNYEDIMIEKHIKGRDFRVCVVDGKVIAAAERIPPYVVGDGVNTVRKLISDINKDQRRGNGHEKPLTKIKMDESLCAYISKKGYDLSSILPKNEKLILRENANLSTGGIAVDCTDQICKENIEICERTAKAIGLNICGIDICCNDINIPLTKEGAIIEVNAAPGIRMHHYPCRGESKNVAAAIVDMMFKDDKTNIPVVSVTGTNGKTTTTRLIAHTLSLLGHKVGMTTTGGIYINNKCIYKGDTTGYNSAMTLLMNKEIDAAVLETARGGIIKKGLAYDLADVGIITNITEDHLGLDGVNTLEDLAKVKALVGEAVKSNGFVVMNADDEISKTIVERMKTSIIFFSKDKNNKLMRKNINNGGYGVYSDNGCIYLESNEAVTPIVKTNNIKITLNGKLKYNIENSMAACAALVGLGVEYSIIRKGLSSFYCNEEQNPGRFNMYNVNGRTVILDYGHNIQGYKAVLEGAKNIRHKKFIGIIGVPGDRLDSNVIQVGEIAGKYFDYIYIKEDEDKRGRKTGEIAKLLEKGVLASNFDKNNYEIILDEVEALNRAIEVSKPGDVVIIFFEKFEPLVKVVKEKVEVENEILPEAVPVL</sequence>
<proteinExistence type="inferred from homology"/>
<dbReference type="Pfam" id="PF08245">
    <property type="entry name" value="Mur_ligase_M"/>
    <property type="match status" value="1"/>
</dbReference>
<evidence type="ECO:0000256" key="11">
    <source>
        <dbReference type="ARBA" id="ARBA00031353"/>
    </source>
</evidence>
<evidence type="ECO:0000256" key="12">
    <source>
        <dbReference type="ARBA" id="ARBA00048094"/>
    </source>
</evidence>
<dbReference type="EMBL" id="JAESWC010000002">
    <property type="protein sequence ID" value="MBL4935816.1"/>
    <property type="molecule type" value="Genomic_DNA"/>
</dbReference>
<evidence type="ECO:0000256" key="2">
    <source>
        <dbReference type="ARBA" id="ARBA00004752"/>
    </source>
</evidence>
<dbReference type="Gene3D" id="3.30.470.20">
    <property type="entry name" value="ATP-grasp fold, B domain"/>
    <property type="match status" value="2"/>
</dbReference>
<dbReference type="PROSITE" id="PS50975">
    <property type="entry name" value="ATP_GRASP"/>
    <property type="match status" value="1"/>
</dbReference>
<keyword evidence="10 14" id="KW-0067">ATP-binding</keyword>
<evidence type="ECO:0000256" key="7">
    <source>
        <dbReference type="ARBA" id="ARBA00022036"/>
    </source>
</evidence>
<dbReference type="InterPro" id="IPR036615">
    <property type="entry name" value="Mur_ligase_C_dom_sf"/>
</dbReference>
<dbReference type="InterPro" id="IPR013651">
    <property type="entry name" value="ATP-grasp_RimK-type"/>
</dbReference>
<comment type="caution">
    <text evidence="16">The sequence shown here is derived from an EMBL/GenBank/DDBJ whole genome shotgun (WGS) entry which is preliminary data.</text>
</comment>
<feature type="domain" description="ATP-grasp" evidence="15">
    <location>
        <begin position="218"/>
        <end position="470"/>
    </location>
</feature>
<evidence type="ECO:0000256" key="5">
    <source>
        <dbReference type="ARBA" id="ARBA00012968"/>
    </source>
</evidence>
<keyword evidence="9 14" id="KW-0547">Nucleotide-binding</keyword>
<dbReference type="SUPFAM" id="SSF53244">
    <property type="entry name" value="MurD-like peptide ligases, peptide-binding domain"/>
    <property type="match status" value="1"/>
</dbReference>
<organism evidence="16 17">
    <name type="scientific">Clostridium rhizosphaerae</name>
    <dbReference type="NCBI Taxonomy" id="2803861"/>
    <lineage>
        <taxon>Bacteria</taxon>
        <taxon>Bacillati</taxon>
        <taxon>Bacillota</taxon>
        <taxon>Clostridia</taxon>
        <taxon>Eubacteriales</taxon>
        <taxon>Clostridiaceae</taxon>
        <taxon>Clostridium</taxon>
    </lineage>
</organism>
<dbReference type="Pfam" id="PF18921">
    <property type="entry name" value="Cyanophycin_syn"/>
    <property type="match status" value="1"/>
</dbReference>
<dbReference type="SUPFAM" id="SSF53623">
    <property type="entry name" value="MurD-like peptide ligases, catalytic domain"/>
    <property type="match status" value="1"/>
</dbReference>
<dbReference type="InterPro" id="IPR004101">
    <property type="entry name" value="Mur_ligase_C"/>
</dbReference>
<evidence type="ECO:0000256" key="10">
    <source>
        <dbReference type="ARBA" id="ARBA00022840"/>
    </source>
</evidence>